<dbReference type="Proteomes" id="UP000277300">
    <property type="component" value="Unassembled WGS sequence"/>
</dbReference>
<dbReference type="Proteomes" id="UP000284657">
    <property type="component" value="Unassembled WGS sequence"/>
</dbReference>
<protein>
    <submittedName>
        <fullName evidence="2">Uncharacterized protein</fullName>
    </submittedName>
</protein>
<reference evidence="3 4" key="1">
    <citation type="submission" date="2018-07" db="EMBL/GenBank/DDBJ databases">
        <title>Genome sequencing of oomycete isolates from Chile give support for New Zealand origin for Phytophthora kernoviae and make available the first Nothophytophthora sp. genome.</title>
        <authorList>
            <person name="Studholme D.J."/>
            <person name="Sanfuentes E."/>
            <person name="Panda P."/>
            <person name="Hill R."/>
            <person name="Sambles C."/>
            <person name="Grant M."/>
            <person name="Williams N.M."/>
            <person name="Mcdougal R.L."/>
        </authorList>
    </citation>
    <scope>NUCLEOTIDE SEQUENCE [LARGE SCALE GENOMIC DNA]</scope>
    <source>
        <strain evidence="2">Chile6</strain>
        <strain evidence="1">Chile7</strain>
    </source>
</reference>
<sequence length="249" mass="27684">MLSERQKAVGENARLREMVKEQVKSVKSLQRTLTKTPDLSKMEISPMCSNVGLSTRCQTSTKDLYQDLFKNISSSYSDDVGNLLQNKIMPPPSTVCNRKMNMEMEMIGDSGPRMSLQFVESRFVPFSFVRIGDHAWNFLSGSNGHEDFQMALQHQGNEMYGHCTVTSPDGLAQLLGNITVRRCVFEPSEEDPENATVFRACARMTPSLSDSASIAASVGNMTDAIIQNYEKSVVYIFDAVLESLANQGK</sequence>
<gene>
    <name evidence="1" type="ORF">BBJ29_008478</name>
    <name evidence="2" type="ORF">BBP00_00005180</name>
</gene>
<evidence type="ECO:0000313" key="1">
    <source>
        <dbReference type="EMBL" id="RLN53137.1"/>
    </source>
</evidence>
<evidence type="ECO:0000313" key="4">
    <source>
        <dbReference type="Proteomes" id="UP000284657"/>
    </source>
</evidence>
<evidence type="ECO:0000313" key="3">
    <source>
        <dbReference type="Proteomes" id="UP000277300"/>
    </source>
</evidence>
<dbReference type="EMBL" id="MBAD02001602">
    <property type="protein sequence ID" value="RLN53137.1"/>
    <property type="molecule type" value="Genomic_DNA"/>
</dbReference>
<dbReference type="OrthoDB" id="75014at2759"/>
<dbReference type="AlphaFoldDB" id="A0A3F2RQB5"/>
<organism evidence="2 3">
    <name type="scientific">Phytophthora kernoviae</name>
    <dbReference type="NCBI Taxonomy" id="325452"/>
    <lineage>
        <taxon>Eukaryota</taxon>
        <taxon>Sar</taxon>
        <taxon>Stramenopiles</taxon>
        <taxon>Oomycota</taxon>
        <taxon>Peronosporomycetes</taxon>
        <taxon>Peronosporales</taxon>
        <taxon>Peronosporaceae</taxon>
        <taxon>Phytophthora</taxon>
    </lineage>
</organism>
<evidence type="ECO:0000313" key="2">
    <source>
        <dbReference type="EMBL" id="RLN61788.1"/>
    </source>
</evidence>
<comment type="caution">
    <text evidence="2">The sequence shown here is derived from an EMBL/GenBank/DDBJ whole genome shotgun (WGS) entry which is preliminary data.</text>
</comment>
<accession>A0A3F2RQB5</accession>
<dbReference type="EMBL" id="MBDO02000144">
    <property type="protein sequence ID" value="RLN61788.1"/>
    <property type="molecule type" value="Genomic_DNA"/>
</dbReference>
<name>A0A3F2RQB5_9STRA</name>
<proteinExistence type="predicted"/>